<evidence type="ECO:0000256" key="8">
    <source>
        <dbReference type="ARBA" id="ARBA00022729"/>
    </source>
</evidence>
<dbReference type="Pfam" id="PF00962">
    <property type="entry name" value="A_deaminase"/>
    <property type="match status" value="1"/>
</dbReference>
<keyword evidence="9" id="KW-0378">Hydrolase</keyword>
<evidence type="ECO:0000256" key="11">
    <source>
        <dbReference type="SAM" id="SignalP"/>
    </source>
</evidence>
<sequence length="512" mass="58892">MSVMNKFIESIIFLLGLINLIKATPVADNRDYWNKRAAILSAEKNNFIGSNLLLSSDEQLANEVLGNLKKEEIDQAFEDQTKFYPARNFMQVQSKIEKSKVFRVIKMMPKGAVLHTHDLSLVSENWLYNNVTYRDNLYICNQTGSLMLKFFAAPPSDCDWKLLKDVRESAASLDDINTQIRGELSLITDNPDAAYPDNYFAWIKFLKVYKVLRSMVTYRPVFEDSFYQALQEFHDDNVFYLELRASLPTVYDLNGTEYGQMEVMKIYQEVADRFKRDHPDFFGVKVIFSLSAIKNTASLRKIDESISKAIEMKNKFLGFFAGLDMDGYEDRRMPLKKFVEQLTQINSEIKFFFHAGETNWNGFDSDENVLDAVLLNTSRIGHGLAILKHPKILKLAKEKNIPLEMCPVSNQVLKLTPDLRNHPASMLFAENYPVVISNDDSGLWGSTGLSYDFYETFMGIMPRSADLRALKQLAINSIIYSAMDDHEKQRALGIWFQKWAEFIGRVNNLKDL</sequence>
<dbReference type="OrthoDB" id="7202371at2759"/>
<dbReference type="GO" id="GO:0005615">
    <property type="term" value="C:extracellular space"/>
    <property type="evidence" value="ECO:0007669"/>
    <property type="project" value="InterPro"/>
</dbReference>
<keyword evidence="7" id="KW-0479">Metal-binding</keyword>
<evidence type="ECO:0000259" key="13">
    <source>
        <dbReference type="Pfam" id="PF08451"/>
    </source>
</evidence>
<proteinExistence type="inferred from homology"/>
<evidence type="ECO:0000256" key="5">
    <source>
        <dbReference type="ARBA" id="ARBA00018099"/>
    </source>
</evidence>
<dbReference type="PANTHER" id="PTHR11409">
    <property type="entry name" value="ADENOSINE DEAMINASE"/>
    <property type="match status" value="1"/>
</dbReference>
<evidence type="ECO:0000256" key="1">
    <source>
        <dbReference type="ARBA" id="ARBA00001947"/>
    </source>
</evidence>
<dbReference type="Proteomes" id="UP000786811">
    <property type="component" value="Unassembled WGS sequence"/>
</dbReference>
<evidence type="ECO:0000256" key="2">
    <source>
        <dbReference type="ARBA" id="ARBA00004613"/>
    </source>
</evidence>
<evidence type="ECO:0000256" key="4">
    <source>
        <dbReference type="ARBA" id="ARBA00012784"/>
    </source>
</evidence>
<accession>A0A8J2HD03</accession>
<feature type="domain" description="Adenosine deaminase" evidence="12">
    <location>
        <begin position="199"/>
        <end position="490"/>
    </location>
</feature>
<reference evidence="14" key="1">
    <citation type="submission" date="2021-04" db="EMBL/GenBank/DDBJ databases">
        <authorList>
            <person name="Chebbi M.A.C M."/>
        </authorList>
    </citation>
    <scope>NUCLEOTIDE SEQUENCE</scope>
</reference>
<name>A0A8J2HD03_COTCN</name>
<keyword evidence="15" id="KW-1185">Reference proteome</keyword>
<dbReference type="Pfam" id="PF08451">
    <property type="entry name" value="A_deaminase_N"/>
    <property type="match status" value="1"/>
</dbReference>
<evidence type="ECO:0000313" key="15">
    <source>
        <dbReference type="Proteomes" id="UP000786811"/>
    </source>
</evidence>
<feature type="chain" id="PRO_5035205573" description="Adenosine deaminase" evidence="11">
    <location>
        <begin position="24"/>
        <end position="512"/>
    </location>
</feature>
<keyword evidence="6" id="KW-0964">Secreted</keyword>
<dbReference type="GO" id="GO:0004000">
    <property type="term" value="F:adenosine deaminase activity"/>
    <property type="evidence" value="ECO:0007669"/>
    <property type="project" value="InterPro"/>
</dbReference>
<dbReference type="NCBIfam" id="TIGR01431">
    <property type="entry name" value="adm_rel"/>
    <property type="match status" value="1"/>
</dbReference>
<comment type="catalytic activity">
    <reaction evidence="10">
        <text>adenosine + H2O + H(+) = inosine + NH4(+)</text>
        <dbReference type="Rhea" id="RHEA:24408"/>
        <dbReference type="ChEBI" id="CHEBI:15377"/>
        <dbReference type="ChEBI" id="CHEBI:15378"/>
        <dbReference type="ChEBI" id="CHEBI:16335"/>
        <dbReference type="ChEBI" id="CHEBI:17596"/>
        <dbReference type="ChEBI" id="CHEBI:28938"/>
        <dbReference type="EC" id="3.5.4.4"/>
    </reaction>
</comment>
<evidence type="ECO:0000256" key="9">
    <source>
        <dbReference type="ARBA" id="ARBA00022801"/>
    </source>
</evidence>
<dbReference type="InterPro" id="IPR013659">
    <property type="entry name" value="A_deaminase_N"/>
</dbReference>
<evidence type="ECO:0000313" key="14">
    <source>
        <dbReference type="EMBL" id="CAG5093646.1"/>
    </source>
</evidence>
<evidence type="ECO:0000256" key="6">
    <source>
        <dbReference type="ARBA" id="ARBA00022525"/>
    </source>
</evidence>
<dbReference type="SUPFAM" id="SSF51556">
    <property type="entry name" value="Metallo-dependent hydrolases"/>
    <property type="match status" value="1"/>
</dbReference>
<gene>
    <name evidence="14" type="ORF">HICCMSTLAB_LOCUS6981</name>
</gene>
<dbReference type="GO" id="GO:0006154">
    <property type="term" value="P:adenosine catabolic process"/>
    <property type="evidence" value="ECO:0007669"/>
    <property type="project" value="InterPro"/>
</dbReference>
<comment type="similarity">
    <text evidence="3">Belongs to the metallo-dependent hydrolases superfamily. Adenosine and AMP deaminases family. ADGF subfamily.</text>
</comment>
<comment type="caution">
    <text evidence="14">The sequence shown here is derived from an EMBL/GenBank/DDBJ whole genome shotgun (WGS) entry which is preliminary data.</text>
</comment>
<comment type="subcellular location">
    <subcellularLocation>
        <location evidence="2">Secreted</location>
    </subcellularLocation>
</comment>
<evidence type="ECO:0000256" key="3">
    <source>
        <dbReference type="ARBA" id="ARBA00006083"/>
    </source>
</evidence>
<evidence type="ECO:0000256" key="10">
    <source>
        <dbReference type="ARBA" id="ARBA00047764"/>
    </source>
</evidence>
<protein>
    <recommendedName>
        <fullName evidence="5">Adenosine deaminase</fullName>
        <ecNumber evidence="4">3.5.4.4</ecNumber>
    </recommendedName>
</protein>
<feature type="signal peptide" evidence="11">
    <location>
        <begin position="1"/>
        <end position="23"/>
    </location>
</feature>
<organism evidence="14 15">
    <name type="scientific">Cotesia congregata</name>
    <name type="common">Parasitoid wasp</name>
    <name type="synonym">Apanteles congregatus</name>
    <dbReference type="NCBI Taxonomy" id="51543"/>
    <lineage>
        <taxon>Eukaryota</taxon>
        <taxon>Metazoa</taxon>
        <taxon>Ecdysozoa</taxon>
        <taxon>Arthropoda</taxon>
        <taxon>Hexapoda</taxon>
        <taxon>Insecta</taxon>
        <taxon>Pterygota</taxon>
        <taxon>Neoptera</taxon>
        <taxon>Endopterygota</taxon>
        <taxon>Hymenoptera</taxon>
        <taxon>Apocrita</taxon>
        <taxon>Ichneumonoidea</taxon>
        <taxon>Braconidae</taxon>
        <taxon>Microgastrinae</taxon>
        <taxon>Cotesia</taxon>
    </lineage>
</organism>
<dbReference type="InterPro" id="IPR001365">
    <property type="entry name" value="A_deaminase_dom"/>
</dbReference>
<dbReference type="InterPro" id="IPR032466">
    <property type="entry name" value="Metal_Hydrolase"/>
</dbReference>
<dbReference type="AlphaFoldDB" id="A0A8J2HD03"/>
<keyword evidence="8 11" id="KW-0732">Signal</keyword>
<dbReference type="InterPro" id="IPR006330">
    <property type="entry name" value="Ado/ade_deaminase"/>
</dbReference>
<dbReference type="Gene3D" id="3.20.20.140">
    <property type="entry name" value="Metal-dependent hydrolases"/>
    <property type="match status" value="1"/>
</dbReference>
<dbReference type="GO" id="GO:0046872">
    <property type="term" value="F:metal ion binding"/>
    <property type="evidence" value="ECO:0007669"/>
    <property type="project" value="UniProtKB-KW"/>
</dbReference>
<dbReference type="GO" id="GO:0046103">
    <property type="term" value="P:inosine biosynthetic process"/>
    <property type="evidence" value="ECO:0007669"/>
    <property type="project" value="TreeGrafter"/>
</dbReference>
<evidence type="ECO:0000256" key="7">
    <source>
        <dbReference type="ARBA" id="ARBA00022723"/>
    </source>
</evidence>
<dbReference type="EC" id="3.5.4.4" evidence="4"/>
<dbReference type="EMBL" id="CAJNRD030001120">
    <property type="protein sequence ID" value="CAG5093646.1"/>
    <property type="molecule type" value="Genomic_DNA"/>
</dbReference>
<dbReference type="PANTHER" id="PTHR11409:SF39">
    <property type="entry name" value="ADENOSINE DEAMINASE 2"/>
    <property type="match status" value="1"/>
</dbReference>
<dbReference type="InterPro" id="IPR006331">
    <property type="entry name" value="ADGF"/>
</dbReference>
<evidence type="ECO:0000259" key="12">
    <source>
        <dbReference type="Pfam" id="PF00962"/>
    </source>
</evidence>
<dbReference type="FunFam" id="3.20.20.140:FF:000017">
    <property type="entry name" value="Adenosine deaminase 2"/>
    <property type="match status" value="1"/>
</dbReference>
<feature type="domain" description="Adenosine/AMP deaminase N-terminal" evidence="13">
    <location>
        <begin position="29"/>
        <end position="105"/>
    </location>
</feature>
<comment type="cofactor">
    <cofactor evidence="1">
        <name>Zn(2+)</name>
        <dbReference type="ChEBI" id="CHEBI:29105"/>
    </cofactor>
</comment>